<proteinExistence type="predicted"/>
<organism evidence="2 3">
    <name type="scientific">Schizothecium vesticola</name>
    <dbReference type="NCBI Taxonomy" id="314040"/>
    <lineage>
        <taxon>Eukaryota</taxon>
        <taxon>Fungi</taxon>
        <taxon>Dikarya</taxon>
        <taxon>Ascomycota</taxon>
        <taxon>Pezizomycotina</taxon>
        <taxon>Sordariomycetes</taxon>
        <taxon>Sordariomycetidae</taxon>
        <taxon>Sordariales</taxon>
        <taxon>Schizotheciaceae</taxon>
        <taxon>Schizothecium</taxon>
    </lineage>
</organism>
<evidence type="ECO:0000313" key="2">
    <source>
        <dbReference type="EMBL" id="KAK0746639.1"/>
    </source>
</evidence>
<feature type="compositionally biased region" description="Low complexity" evidence="1">
    <location>
        <begin position="53"/>
        <end position="70"/>
    </location>
</feature>
<keyword evidence="3" id="KW-1185">Reference proteome</keyword>
<feature type="region of interest" description="Disordered" evidence="1">
    <location>
        <begin position="46"/>
        <end position="79"/>
    </location>
</feature>
<evidence type="ECO:0000313" key="3">
    <source>
        <dbReference type="Proteomes" id="UP001172155"/>
    </source>
</evidence>
<feature type="region of interest" description="Disordered" evidence="1">
    <location>
        <begin position="1"/>
        <end position="26"/>
    </location>
</feature>
<comment type="caution">
    <text evidence="2">The sequence shown here is derived from an EMBL/GenBank/DDBJ whole genome shotgun (WGS) entry which is preliminary data.</text>
</comment>
<protein>
    <submittedName>
        <fullName evidence="2">Uncharacterized protein</fullName>
    </submittedName>
</protein>
<reference evidence="2" key="1">
    <citation type="submission" date="2023-06" db="EMBL/GenBank/DDBJ databases">
        <title>Genome-scale phylogeny and comparative genomics of the fungal order Sordariales.</title>
        <authorList>
            <consortium name="Lawrence Berkeley National Laboratory"/>
            <person name="Hensen N."/>
            <person name="Bonometti L."/>
            <person name="Westerberg I."/>
            <person name="Brannstrom I.O."/>
            <person name="Guillou S."/>
            <person name="Cros-Aarteil S."/>
            <person name="Calhoun S."/>
            <person name="Haridas S."/>
            <person name="Kuo A."/>
            <person name="Mondo S."/>
            <person name="Pangilinan J."/>
            <person name="Riley R."/>
            <person name="LaButti K."/>
            <person name="Andreopoulos B."/>
            <person name="Lipzen A."/>
            <person name="Chen C."/>
            <person name="Yanf M."/>
            <person name="Daum C."/>
            <person name="Ng V."/>
            <person name="Clum A."/>
            <person name="Steindorff A."/>
            <person name="Ohm R."/>
            <person name="Martin F."/>
            <person name="Silar P."/>
            <person name="Natvig D."/>
            <person name="Lalanne C."/>
            <person name="Gautier V."/>
            <person name="Ament-velasquez S.L."/>
            <person name="Kruys A."/>
            <person name="Hutchinson M.I."/>
            <person name="Powell A.J."/>
            <person name="Barry K."/>
            <person name="Miller A.N."/>
            <person name="Grigoriev I.V."/>
            <person name="Debuchy R."/>
            <person name="Gladieux P."/>
            <person name="Thoren M.H."/>
            <person name="Johannesson H."/>
        </authorList>
    </citation>
    <scope>NUCLEOTIDE SEQUENCE</scope>
    <source>
        <strain evidence="2">SMH3187-1</strain>
    </source>
</reference>
<evidence type="ECO:0000256" key="1">
    <source>
        <dbReference type="SAM" id="MobiDB-lite"/>
    </source>
</evidence>
<gene>
    <name evidence="2" type="ORF">B0T18DRAFT_429566</name>
</gene>
<feature type="compositionally biased region" description="Low complexity" evidence="1">
    <location>
        <begin position="1"/>
        <end position="11"/>
    </location>
</feature>
<dbReference type="AlphaFoldDB" id="A0AA40K5F6"/>
<dbReference type="EMBL" id="JAUKUD010000004">
    <property type="protein sequence ID" value="KAK0746639.1"/>
    <property type="molecule type" value="Genomic_DNA"/>
</dbReference>
<sequence length="79" mass="8347">MPSASSAAAAAPKPDDRRRQILEQGTVKFQIKTGNARYICRVMDRPTLERTRSSASSSASSVATSSPVESGANSFVSSK</sequence>
<accession>A0AA40K5F6</accession>
<dbReference type="Proteomes" id="UP001172155">
    <property type="component" value="Unassembled WGS sequence"/>
</dbReference>
<name>A0AA40K5F6_9PEZI</name>